<proteinExistence type="predicted"/>
<sequence length="91" mass="10160">MSCVEPNETKKPKFALLRPAVFTVGSWIVIGGRPGERQEGKNGQTESIPVIEELTPKQVLSLERRTKEQSQTQCKASLASEKGTLHNVRWI</sequence>
<keyword evidence="2" id="KW-1185">Reference proteome</keyword>
<reference evidence="1 2" key="1">
    <citation type="journal article" date="2015" name="Genome Biol. Evol.">
        <title>Comparative Genomics of a Bacterivorous Green Alga Reveals Evolutionary Causalities and Consequences of Phago-Mixotrophic Mode of Nutrition.</title>
        <authorList>
            <person name="Burns J.A."/>
            <person name="Paasch A."/>
            <person name="Narechania A."/>
            <person name="Kim E."/>
        </authorList>
    </citation>
    <scope>NUCLEOTIDE SEQUENCE [LARGE SCALE GENOMIC DNA]</scope>
    <source>
        <strain evidence="1 2">PLY_AMNH</strain>
    </source>
</reference>
<dbReference type="Proteomes" id="UP001190700">
    <property type="component" value="Unassembled WGS sequence"/>
</dbReference>
<dbReference type="EMBL" id="LGRX02002588">
    <property type="protein sequence ID" value="KAK3283904.1"/>
    <property type="molecule type" value="Genomic_DNA"/>
</dbReference>
<protein>
    <submittedName>
        <fullName evidence="1">Uncharacterized protein</fullName>
    </submittedName>
</protein>
<evidence type="ECO:0000313" key="2">
    <source>
        <dbReference type="Proteomes" id="UP001190700"/>
    </source>
</evidence>
<evidence type="ECO:0000313" key="1">
    <source>
        <dbReference type="EMBL" id="KAK3283904.1"/>
    </source>
</evidence>
<gene>
    <name evidence="1" type="ORF">CYMTET_8421</name>
</gene>
<organism evidence="1 2">
    <name type="scientific">Cymbomonas tetramitiformis</name>
    <dbReference type="NCBI Taxonomy" id="36881"/>
    <lineage>
        <taxon>Eukaryota</taxon>
        <taxon>Viridiplantae</taxon>
        <taxon>Chlorophyta</taxon>
        <taxon>Pyramimonadophyceae</taxon>
        <taxon>Pyramimonadales</taxon>
        <taxon>Pyramimonadaceae</taxon>
        <taxon>Cymbomonas</taxon>
    </lineage>
</organism>
<comment type="caution">
    <text evidence="1">The sequence shown here is derived from an EMBL/GenBank/DDBJ whole genome shotgun (WGS) entry which is preliminary data.</text>
</comment>
<name>A0AAE0GT64_9CHLO</name>
<accession>A0AAE0GT64</accession>
<dbReference type="AlphaFoldDB" id="A0AAE0GT64"/>